<keyword evidence="2" id="KW-1133">Transmembrane helix</keyword>
<dbReference type="RefSeq" id="WP_012593419.1">
    <property type="nucleotide sequence ID" value="NC_011726.1"/>
</dbReference>
<evidence type="ECO:0000313" key="4">
    <source>
        <dbReference type="Proteomes" id="UP000008204"/>
    </source>
</evidence>
<dbReference type="AlphaFoldDB" id="B7JZI2"/>
<dbReference type="OrthoDB" id="428674at2"/>
<keyword evidence="2" id="KW-0812">Transmembrane</keyword>
<name>B7JZI2_RIPO1</name>
<feature type="transmembrane region" description="Helical" evidence="2">
    <location>
        <begin position="17"/>
        <end position="34"/>
    </location>
</feature>
<sequence>MDTPKSDRSFLEHLDKILFGVACSYLILVVLWLVSQNQLFSSQAQKTPKRTLSTEDAQFIAYLQQSLNVIEKKSDSQTPTNPTPPVNSSSATVPVPPKVVERVNIPPSPPQEPPVAPPRTTLPSVPLSPVPVSRIPAPPPLPSVAPPRVPVAPPTQSIPPLPIQTAAKSLPSSHSGHELVGVLESGGQSSAIFTYNGLSRRFSLGESIASSGWTLIGVQNQKAVISRNGQTRYVEVGQTF</sequence>
<dbReference type="KEGG" id="cyp:PCC8801_0035"/>
<protein>
    <recommendedName>
        <fullName evidence="5">Type II secretion system protein GspC N-terminal domain-containing protein</fullName>
    </recommendedName>
</protein>
<evidence type="ECO:0000313" key="3">
    <source>
        <dbReference type="EMBL" id="ACK64142.1"/>
    </source>
</evidence>
<dbReference type="HOGENOM" id="CLU_056357_0_0_3"/>
<dbReference type="eggNOG" id="COG4223">
    <property type="taxonomic scope" value="Bacteria"/>
</dbReference>
<evidence type="ECO:0000256" key="2">
    <source>
        <dbReference type="SAM" id="Phobius"/>
    </source>
</evidence>
<feature type="compositionally biased region" description="Pro residues" evidence="1">
    <location>
        <begin position="106"/>
        <end position="117"/>
    </location>
</feature>
<reference evidence="4" key="1">
    <citation type="journal article" date="2011" name="MBio">
        <title>Novel metabolic attributes of the genus Cyanothece, comprising a group of unicellular nitrogen-fixing Cyanobacteria.</title>
        <authorList>
            <person name="Bandyopadhyay A."/>
            <person name="Elvitigala T."/>
            <person name="Welsh E."/>
            <person name="Stockel J."/>
            <person name="Liberton M."/>
            <person name="Min H."/>
            <person name="Sherman L.A."/>
            <person name="Pakrasi H.B."/>
        </authorList>
    </citation>
    <scope>NUCLEOTIDE SEQUENCE [LARGE SCALE GENOMIC DNA]</scope>
    <source>
        <strain evidence="4">PCC 8801</strain>
    </source>
</reference>
<keyword evidence="4" id="KW-1185">Reference proteome</keyword>
<dbReference type="Proteomes" id="UP000008204">
    <property type="component" value="Chromosome"/>
</dbReference>
<dbReference type="EMBL" id="CP001287">
    <property type="protein sequence ID" value="ACK64142.1"/>
    <property type="molecule type" value="Genomic_DNA"/>
</dbReference>
<dbReference type="Gene3D" id="2.30.30.830">
    <property type="match status" value="1"/>
</dbReference>
<organism evidence="3 4">
    <name type="scientific">Rippkaea orientalis (strain PCC 8801 / RF-1)</name>
    <name type="common">Cyanothece sp. (strain PCC 8801)</name>
    <dbReference type="NCBI Taxonomy" id="41431"/>
    <lineage>
        <taxon>Bacteria</taxon>
        <taxon>Bacillati</taxon>
        <taxon>Cyanobacteriota</taxon>
        <taxon>Cyanophyceae</taxon>
        <taxon>Oscillatoriophycideae</taxon>
        <taxon>Chroococcales</taxon>
        <taxon>Aphanothecaceae</taxon>
        <taxon>Rippkaea</taxon>
        <taxon>Rippkaea orientalis</taxon>
    </lineage>
</organism>
<gene>
    <name evidence="3" type="ordered locus">PCC8801_0035</name>
</gene>
<proteinExistence type="predicted"/>
<keyword evidence="2" id="KW-0472">Membrane</keyword>
<accession>B7JZI2</accession>
<evidence type="ECO:0008006" key="5">
    <source>
        <dbReference type="Google" id="ProtNLM"/>
    </source>
</evidence>
<dbReference type="STRING" id="41431.PCC8801_0035"/>
<feature type="region of interest" description="Disordered" evidence="1">
    <location>
        <begin position="72"/>
        <end position="122"/>
    </location>
</feature>
<evidence type="ECO:0000256" key="1">
    <source>
        <dbReference type="SAM" id="MobiDB-lite"/>
    </source>
</evidence>